<accession>A0AAX4P395</accession>
<dbReference type="PANTHER" id="PTHR28596">
    <property type="entry name" value="BBSOME-INTERACTING PROTEIN 1"/>
    <property type="match status" value="1"/>
</dbReference>
<organism evidence="1 2">
    <name type="scientific">Chloropicon roscoffensis</name>
    <dbReference type="NCBI Taxonomy" id="1461544"/>
    <lineage>
        <taxon>Eukaryota</taxon>
        <taxon>Viridiplantae</taxon>
        <taxon>Chlorophyta</taxon>
        <taxon>Chloropicophyceae</taxon>
        <taxon>Chloropicales</taxon>
        <taxon>Chloropicaceae</taxon>
        <taxon>Chloropicon</taxon>
    </lineage>
</organism>
<dbReference type="InterPro" id="IPR028233">
    <property type="entry name" value="BBIP10"/>
</dbReference>
<gene>
    <name evidence="1" type="ORF">HKI87_03g19700</name>
</gene>
<dbReference type="Proteomes" id="UP001472866">
    <property type="component" value="Chromosome 03"/>
</dbReference>
<proteinExistence type="predicted"/>
<sequence length="66" mass="7460">MSSKGNQGQPMVQEVLPKSGLIFSEKHKPSEILCKPKIMPLKSITLEKLEEMQRQMAEFNAETKGE</sequence>
<reference evidence="1 2" key="1">
    <citation type="submission" date="2024-03" db="EMBL/GenBank/DDBJ databases">
        <title>Complete genome sequence of the green alga Chloropicon roscoffensis RCC1871.</title>
        <authorList>
            <person name="Lemieux C."/>
            <person name="Pombert J.-F."/>
            <person name="Otis C."/>
            <person name="Turmel M."/>
        </authorList>
    </citation>
    <scope>NUCLEOTIDE SEQUENCE [LARGE SCALE GENOMIC DNA]</scope>
    <source>
        <strain evidence="1 2">RCC1871</strain>
    </source>
</reference>
<dbReference type="AlphaFoldDB" id="A0AAX4P395"/>
<keyword evidence="2" id="KW-1185">Reference proteome</keyword>
<dbReference type="GO" id="GO:0060271">
    <property type="term" value="P:cilium assembly"/>
    <property type="evidence" value="ECO:0007669"/>
    <property type="project" value="InterPro"/>
</dbReference>
<name>A0AAX4P395_9CHLO</name>
<evidence type="ECO:0000313" key="2">
    <source>
        <dbReference type="Proteomes" id="UP001472866"/>
    </source>
</evidence>
<dbReference type="GO" id="GO:0097500">
    <property type="term" value="P:receptor localization to non-motile cilium"/>
    <property type="evidence" value="ECO:0007669"/>
    <property type="project" value="TreeGrafter"/>
</dbReference>
<protein>
    <submittedName>
        <fullName evidence="1">Cilia BBSome complex subunit 10</fullName>
    </submittedName>
</protein>
<dbReference type="PANTHER" id="PTHR28596:SF1">
    <property type="entry name" value="BBSOME-INTERACTING PROTEIN 1"/>
    <property type="match status" value="1"/>
</dbReference>
<dbReference type="Pfam" id="PF14777">
    <property type="entry name" value="BBIP10"/>
    <property type="match status" value="1"/>
</dbReference>
<dbReference type="EMBL" id="CP151503">
    <property type="protein sequence ID" value="WZN60441.1"/>
    <property type="molecule type" value="Genomic_DNA"/>
</dbReference>
<dbReference type="GO" id="GO:0034464">
    <property type="term" value="C:BBSome"/>
    <property type="evidence" value="ECO:0007669"/>
    <property type="project" value="InterPro"/>
</dbReference>
<evidence type="ECO:0000313" key="1">
    <source>
        <dbReference type="EMBL" id="WZN60441.1"/>
    </source>
</evidence>